<evidence type="ECO:0000259" key="13">
    <source>
        <dbReference type="Pfam" id="PF00294"/>
    </source>
</evidence>
<dbReference type="EC" id="2.7.1.15" evidence="2 12"/>
<sequence length="313" mass="33077">MKMITVIGSLNIDLVARSSRIPRAGETLSGTDFNIIPGGKGANQAVAARRAGAPTRMIGCVGEDIFADTLRNSLKDAGVDVSGIHAIAGHPTGTAVILVDDAGENRILIIPGTNGLVSITMVDDAWPSLAQTSMILLQHEIPLETVRHIIERAHHEGIPVMLNAAPFYPIPESTLQQLDVLVINETEASSLCDFPVIDPKSAFDAAGTLQKNGPRTVIITLGPMGSVLVSPEFNLYQPGFPVRVVDTTAAGDTFVGGYAAALWEGKDIPDALQYAAAAATLAVTRLGAQSSIPDKREVIESMKDCARPEVIHF</sequence>
<comment type="similarity">
    <text evidence="1">Belongs to the carbohydrate kinase pfkB family.</text>
</comment>
<dbReference type="InterPro" id="IPR002139">
    <property type="entry name" value="Ribo/fructo_kinase"/>
</dbReference>
<keyword evidence="12" id="KW-0963">Cytoplasm</keyword>
<feature type="binding site" evidence="12">
    <location>
        <begin position="251"/>
        <end position="252"/>
    </location>
    <ligand>
        <name>ATP</name>
        <dbReference type="ChEBI" id="CHEBI:30616"/>
    </ligand>
</feature>
<comment type="activity regulation">
    <text evidence="12">Activated by a monovalent cation that binds near, but not in, the active site. The most likely occupant of the site in vivo is potassium. Ion binding induces a conformational change that may alter substrate affinity.</text>
</comment>
<dbReference type="SUPFAM" id="SSF53613">
    <property type="entry name" value="Ribokinase-like"/>
    <property type="match status" value="1"/>
</dbReference>
<dbReference type="Pfam" id="PF00294">
    <property type="entry name" value="PfkB"/>
    <property type="match status" value="1"/>
</dbReference>
<dbReference type="EMBL" id="DF967972">
    <property type="protein sequence ID" value="GAP14955.1"/>
    <property type="molecule type" value="Genomic_DNA"/>
</dbReference>
<dbReference type="PANTHER" id="PTHR10584">
    <property type="entry name" value="SUGAR KINASE"/>
    <property type="match status" value="1"/>
</dbReference>
<dbReference type="GO" id="GO:0046872">
    <property type="term" value="F:metal ion binding"/>
    <property type="evidence" value="ECO:0007669"/>
    <property type="project" value="UniProtKB-KW"/>
</dbReference>
<evidence type="ECO:0000256" key="12">
    <source>
        <dbReference type="HAMAP-Rule" id="MF_01987"/>
    </source>
</evidence>
<evidence type="ECO:0000256" key="7">
    <source>
        <dbReference type="ARBA" id="ARBA00022777"/>
    </source>
</evidence>
<feature type="binding site" evidence="12">
    <location>
        <position position="252"/>
    </location>
    <ligand>
        <name>substrate</name>
    </ligand>
</feature>
<feature type="binding site" evidence="12">
    <location>
        <begin position="11"/>
        <end position="13"/>
    </location>
    <ligand>
        <name>substrate</name>
    </ligand>
</feature>
<feature type="binding site" evidence="12">
    <location>
        <position position="285"/>
    </location>
    <ligand>
        <name>K(+)</name>
        <dbReference type="ChEBI" id="CHEBI:29103"/>
    </ligand>
</feature>
<evidence type="ECO:0000256" key="2">
    <source>
        <dbReference type="ARBA" id="ARBA00012035"/>
    </source>
</evidence>
<keyword evidence="8 12" id="KW-0067">ATP-binding</keyword>
<keyword evidence="5 12" id="KW-0479">Metal-binding</keyword>
<dbReference type="OrthoDB" id="9775849at2"/>
<comment type="subcellular location">
    <subcellularLocation>
        <location evidence="12">Cytoplasm</location>
    </subcellularLocation>
</comment>
<dbReference type="STRING" id="360412.LARV_02735"/>
<dbReference type="NCBIfam" id="TIGR02152">
    <property type="entry name" value="D_ribokin_bact"/>
    <property type="match status" value="1"/>
</dbReference>
<feature type="binding site" evidence="12">
    <location>
        <position position="287"/>
    </location>
    <ligand>
        <name>K(+)</name>
        <dbReference type="ChEBI" id="CHEBI:29103"/>
    </ligand>
</feature>
<proteinExistence type="inferred from homology"/>
<keyword evidence="10 12" id="KW-0630">Potassium</keyword>
<evidence type="ECO:0000256" key="5">
    <source>
        <dbReference type="ARBA" id="ARBA00022723"/>
    </source>
</evidence>
<feature type="binding site" evidence="12">
    <location>
        <position position="248"/>
    </location>
    <ligand>
        <name>K(+)</name>
        <dbReference type="ChEBI" id="CHEBI:29103"/>
    </ligand>
</feature>
<protein>
    <recommendedName>
        <fullName evidence="3 12">Ribokinase</fullName>
        <shortName evidence="12">RK</shortName>
        <ecNumber evidence="2 12">2.7.1.15</ecNumber>
    </recommendedName>
</protein>
<dbReference type="Gene3D" id="3.40.1190.20">
    <property type="match status" value="1"/>
</dbReference>
<gene>
    <name evidence="12" type="primary">rbsK</name>
    <name evidence="14" type="ORF">LARV_02735</name>
</gene>
<dbReference type="GO" id="GO:0019303">
    <property type="term" value="P:D-ribose catabolic process"/>
    <property type="evidence" value="ECO:0007669"/>
    <property type="project" value="UniProtKB-UniRule"/>
</dbReference>
<feature type="binding site" evidence="12">
    <location>
        <position position="184"/>
    </location>
    <ligand>
        <name>ATP</name>
        <dbReference type="ChEBI" id="CHEBI:30616"/>
    </ligand>
</feature>
<dbReference type="PROSITE" id="PS00584">
    <property type="entry name" value="PFKB_KINASES_2"/>
    <property type="match status" value="1"/>
</dbReference>
<dbReference type="CDD" id="cd01174">
    <property type="entry name" value="ribokinase"/>
    <property type="match status" value="1"/>
</dbReference>
<dbReference type="InterPro" id="IPR002173">
    <property type="entry name" value="Carboh/pur_kinase_PfkB_CS"/>
</dbReference>
<comment type="caution">
    <text evidence="12">Lacks conserved residue(s) required for the propagation of feature annotation.</text>
</comment>
<keyword evidence="15" id="KW-1185">Reference proteome</keyword>
<evidence type="ECO:0000256" key="10">
    <source>
        <dbReference type="ARBA" id="ARBA00022958"/>
    </source>
</evidence>
<feature type="binding site" evidence="12">
    <location>
        <position position="282"/>
    </location>
    <ligand>
        <name>K(+)</name>
        <dbReference type="ChEBI" id="CHEBI:29103"/>
    </ligand>
</feature>
<feature type="binding site" evidence="12">
    <location>
        <position position="246"/>
    </location>
    <ligand>
        <name>K(+)</name>
        <dbReference type="ChEBI" id="CHEBI:29103"/>
    </ligand>
</feature>
<dbReference type="Proteomes" id="UP000055060">
    <property type="component" value="Unassembled WGS sequence"/>
</dbReference>
<evidence type="ECO:0000256" key="1">
    <source>
        <dbReference type="ARBA" id="ARBA00005380"/>
    </source>
</evidence>
<evidence type="ECO:0000256" key="9">
    <source>
        <dbReference type="ARBA" id="ARBA00022842"/>
    </source>
</evidence>
<feature type="binding site" evidence="12">
    <location>
        <begin position="39"/>
        <end position="43"/>
    </location>
    <ligand>
        <name>substrate</name>
    </ligand>
</feature>
<dbReference type="InterPro" id="IPR029056">
    <property type="entry name" value="Ribokinase-like"/>
</dbReference>
<keyword evidence="4 12" id="KW-0808">Transferase</keyword>
<comment type="similarity">
    <text evidence="12">Belongs to the carbohydrate kinase PfkB family. Ribokinase subfamily.</text>
</comment>
<feature type="domain" description="Carbohydrate kinase PfkB" evidence="13">
    <location>
        <begin position="1"/>
        <end position="294"/>
    </location>
</feature>
<dbReference type="HAMAP" id="MF_01987">
    <property type="entry name" value="Ribokinase"/>
    <property type="match status" value="1"/>
</dbReference>
<accession>A0A0S7BLT5</accession>
<evidence type="ECO:0000256" key="4">
    <source>
        <dbReference type="ARBA" id="ARBA00022679"/>
    </source>
</evidence>
<feature type="binding site" evidence="12">
    <location>
        <position position="140"/>
    </location>
    <ligand>
        <name>substrate</name>
    </ligand>
</feature>
<keyword evidence="6 12" id="KW-0547">Nucleotide-binding</keyword>
<reference evidence="14" key="1">
    <citation type="submission" date="2015-07" db="EMBL/GenBank/DDBJ databases">
        <title>Draft Genome Sequences of Anaerolinea thermolimosa IMO-1, Bellilinea caldifistulae GOMI-1, Leptolinea tardivitalis YMTK-2, Levilinea saccharolytica KIBI-1,Longilinea arvoryzae KOME-1, Previously Described as Members of the Anaerolineaceae (Chloroflexi).</title>
        <authorList>
            <person name="Sekiguchi Y."/>
            <person name="Ohashi A."/>
            <person name="Matsuura N."/>
            <person name="Tourlousse M.D."/>
        </authorList>
    </citation>
    <scope>NUCLEOTIDE SEQUENCE [LARGE SCALE GENOMIC DNA]</scope>
    <source>
        <strain evidence="14">KOME-1</strain>
    </source>
</reference>
<feature type="binding site" evidence="12">
    <location>
        <position position="291"/>
    </location>
    <ligand>
        <name>K(+)</name>
        <dbReference type="ChEBI" id="CHEBI:29103"/>
    </ligand>
</feature>
<dbReference type="AlphaFoldDB" id="A0A0S7BLT5"/>
<organism evidence="14">
    <name type="scientific">Longilinea arvoryzae</name>
    <dbReference type="NCBI Taxonomy" id="360412"/>
    <lineage>
        <taxon>Bacteria</taxon>
        <taxon>Bacillati</taxon>
        <taxon>Chloroflexota</taxon>
        <taxon>Anaerolineae</taxon>
        <taxon>Anaerolineales</taxon>
        <taxon>Anaerolineaceae</taxon>
        <taxon>Longilinea</taxon>
    </lineage>
</organism>
<comment type="catalytic activity">
    <reaction evidence="12">
        <text>D-ribose + ATP = D-ribose 5-phosphate + ADP + H(+)</text>
        <dbReference type="Rhea" id="RHEA:13697"/>
        <dbReference type="ChEBI" id="CHEBI:15378"/>
        <dbReference type="ChEBI" id="CHEBI:30616"/>
        <dbReference type="ChEBI" id="CHEBI:47013"/>
        <dbReference type="ChEBI" id="CHEBI:78346"/>
        <dbReference type="ChEBI" id="CHEBI:456216"/>
        <dbReference type="EC" id="2.7.1.15"/>
    </reaction>
</comment>
<comment type="pathway">
    <text evidence="12">Carbohydrate metabolism; D-ribose degradation; D-ribose 5-phosphate from beta-D-ribopyranose: step 2/2.</text>
</comment>
<keyword evidence="7 12" id="KW-0418">Kinase</keyword>
<dbReference type="GO" id="GO:0004747">
    <property type="term" value="F:ribokinase activity"/>
    <property type="evidence" value="ECO:0007669"/>
    <property type="project" value="UniProtKB-UniRule"/>
</dbReference>
<evidence type="ECO:0000313" key="14">
    <source>
        <dbReference type="EMBL" id="GAP14955.1"/>
    </source>
</evidence>
<evidence type="ECO:0000256" key="11">
    <source>
        <dbReference type="ARBA" id="ARBA00023277"/>
    </source>
</evidence>
<dbReference type="InterPro" id="IPR011877">
    <property type="entry name" value="Ribokinase"/>
</dbReference>
<dbReference type="GO" id="GO:0005829">
    <property type="term" value="C:cytosol"/>
    <property type="evidence" value="ECO:0007669"/>
    <property type="project" value="TreeGrafter"/>
</dbReference>
<comment type="function">
    <text evidence="12">Catalyzes the phosphorylation of ribose at O-5 in a reaction requiring ATP and magnesium. The resulting D-ribose-5-phosphate can then be used either for sythesis of nucleotides, histidine, and tryptophan, or as a component of the pentose phosphate pathway.</text>
</comment>
<keyword evidence="9 12" id="KW-0460">Magnesium</keyword>
<dbReference type="GO" id="GO:0005524">
    <property type="term" value="F:ATP binding"/>
    <property type="evidence" value="ECO:0007669"/>
    <property type="project" value="UniProtKB-UniRule"/>
</dbReference>
<dbReference type="UniPathway" id="UPA00916">
    <property type="reaction ID" value="UER00889"/>
</dbReference>
<comment type="subunit">
    <text evidence="12">Homodimer.</text>
</comment>
<dbReference type="PANTHER" id="PTHR10584:SF166">
    <property type="entry name" value="RIBOKINASE"/>
    <property type="match status" value="1"/>
</dbReference>
<evidence type="ECO:0000313" key="15">
    <source>
        <dbReference type="Proteomes" id="UP000055060"/>
    </source>
</evidence>
<comment type="cofactor">
    <cofactor evidence="12">
        <name>Mg(2+)</name>
        <dbReference type="ChEBI" id="CHEBI:18420"/>
    </cofactor>
    <text evidence="12">Requires a divalent cation, most likely magnesium in vivo, as an electrophilic catalyst to aid phosphoryl group transfer. It is the chelate of the metal and the nucleotide that is the actual substrate.</text>
</comment>
<evidence type="ECO:0000256" key="3">
    <source>
        <dbReference type="ARBA" id="ARBA00016943"/>
    </source>
</evidence>
<dbReference type="InterPro" id="IPR011611">
    <property type="entry name" value="PfkB_dom"/>
</dbReference>
<dbReference type="PRINTS" id="PR00990">
    <property type="entry name" value="RIBOKINASE"/>
</dbReference>
<feature type="binding site" evidence="12">
    <location>
        <begin position="220"/>
        <end position="225"/>
    </location>
    <ligand>
        <name>ATP</name>
        <dbReference type="ChEBI" id="CHEBI:30616"/>
    </ligand>
</feature>
<keyword evidence="11 12" id="KW-0119">Carbohydrate metabolism</keyword>
<dbReference type="RefSeq" id="WP_083522572.1">
    <property type="nucleotide sequence ID" value="NZ_DF967972.1"/>
</dbReference>
<feature type="active site" description="Proton acceptor" evidence="12">
    <location>
        <position position="252"/>
    </location>
</feature>
<evidence type="ECO:0000256" key="6">
    <source>
        <dbReference type="ARBA" id="ARBA00022741"/>
    </source>
</evidence>
<evidence type="ECO:0000256" key="8">
    <source>
        <dbReference type="ARBA" id="ARBA00022840"/>
    </source>
</evidence>
<name>A0A0S7BLT5_9CHLR</name>